<keyword evidence="4" id="KW-0456">Lyase</keyword>
<dbReference type="Pfam" id="PF20696">
    <property type="entry name" value="UbiD_C"/>
    <property type="match status" value="1"/>
</dbReference>
<evidence type="ECO:0000259" key="2">
    <source>
        <dbReference type="Pfam" id="PF20695"/>
    </source>
</evidence>
<evidence type="ECO:0000259" key="3">
    <source>
        <dbReference type="Pfam" id="PF20696"/>
    </source>
</evidence>
<evidence type="ECO:0000259" key="1">
    <source>
        <dbReference type="Pfam" id="PF01977"/>
    </source>
</evidence>
<dbReference type="EC" id="4.1.1.61" evidence="4"/>
<keyword evidence="5" id="KW-1185">Reference proteome</keyword>
<dbReference type="PANTHER" id="PTHR30108:SF7">
    <property type="entry name" value="3-POLYPRENYL-4-HYDROXYBENZOATE DECARBOXYLASE"/>
    <property type="match status" value="1"/>
</dbReference>
<dbReference type="Gene3D" id="3.40.1670.10">
    <property type="entry name" value="UbiD C-terminal domain-like"/>
    <property type="match status" value="1"/>
</dbReference>
<dbReference type="Proteomes" id="UP000315010">
    <property type="component" value="Unassembled WGS sequence"/>
</dbReference>
<sequence>MKHRSTKEVVDDLRVDGRLIEVNEEVDPYLEVAEIQRRVYLSGGPAVLFTNVKGTRFPMVSNLFASLEQSRFLFRHTLESVRRLLEVKSDPSALPKHPFRYAGVPLTAIRTLPRWTSRGSVKANECRISDLPQLTSWPDDGGAFVTLPQVLSVDPNAPDDLMRVNLGMYRIQLSGNEYDIDREVGLHYQIHRGIGVHHGLALDRGEPLRVAITIGGAPAISVAAVMPLPEGLTELTFGGALAGHRIAMIRGDHAPVYADADFAIVGTIDPSRRKPEGPFGDHLGYYSLQHDFPMMNVEHVWHRDGAIWPFTVVGRPPQEDTTFGQLIHELTDPIIPDVIPGIRAVHAVDAAGVHPLLLAIGSERYMPFMKNEEPQELLTQANAILGNGQLSLAKYLWITDDPAGDLDIHDIESFLRYVLERVDWRRDLHFYTKTTIDTLDYSGSGMNRGSKVVVAATGAVKRTLPTELPNEFSMPNGFSDPRIVFPGVLACNSPKYVSSSNRDDLLKLGQSMENDPRLSGFPIVTLVDDSDFASATLNNWLWATFTRSDPAVDIGGVQPYTIDKHWGCHGPLLIDARVKPWHAPPLVEDPQVLSKVDARASRGGDLAKYL</sequence>
<name>A0A5C5Z1J7_9BACT</name>
<comment type="caution">
    <text evidence="4">The sequence shown here is derived from an EMBL/GenBank/DDBJ whole genome shotgun (WGS) entry which is preliminary data.</text>
</comment>
<dbReference type="Pfam" id="PF20695">
    <property type="entry name" value="UbiD_N"/>
    <property type="match status" value="1"/>
</dbReference>
<organism evidence="4 5">
    <name type="scientific">Novipirellula herctigrandis</name>
    <dbReference type="NCBI Taxonomy" id="2527986"/>
    <lineage>
        <taxon>Bacteria</taxon>
        <taxon>Pseudomonadati</taxon>
        <taxon>Planctomycetota</taxon>
        <taxon>Planctomycetia</taxon>
        <taxon>Pirellulales</taxon>
        <taxon>Pirellulaceae</taxon>
        <taxon>Novipirellula</taxon>
    </lineage>
</organism>
<evidence type="ECO:0000313" key="4">
    <source>
        <dbReference type="EMBL" id="TWT80691.1"/>
    </source>
</evidence>
<dbReference type="GO" id="GO:0018799">
    <property type="term" value="F:4-hydroxybenzoate decarboxylase activity"/>
    <property type="evidence" value="ECO:0007669"/>
    <property type="project" value="UniProtKB-EC"/>
</dbReference>
<protein>
    <submittedName>
        <fullName evidence="4">4-hydroxybenzoate decarboxylase subunit C</fullName>
        <ecNumber evidence="4">4.1.1.61</ecNumber>
    </submittedName>
</protein>
<dbReference type="SUPFAM" id="SSF50475">
    <property type="entry name" value="FMN-binding split barrel"/>
    <property type="match status" value="1"/>
</dbReference>
<dbReference type="InterPro" id="IPR049381">
    <property type="entry name" value="UbiD-like_C"/>
</dbReference>
<dbReference type="AlphaFoldDB" id="A0A5C5Z1J7"/>
<gene>
    <name evidence="4" type="ORF">CA13_21370</name>
</gene>
<reference evidence="4 5" key="1">
    <citation type="submission" date="2019-02" db="EMBL/GenBank/DDBJ databases">
        <title>Deep-cultivation of Planctomycetes and their phenomic and genomic characterization uncovers novel biology.</title>
        <authorList>
            <person name="Wiegand S."/>
            <person name="Jogler M."/>
            <person name="Boedeker C."/>
            <person name="Pinto D."/>
            <person name="Vollmers J."/>
            <person name="Rivas-Marin E."/>
            <person name="Kohn T."/>
            <person name="Peeters S.H."/>
            <person name="Heuer A."/>
            <person name="Rast P."/>
            <person name="Oberbeckmann S."/>
            <person name="Bunk B."/>
            <person name="Jeske O."/>
            <person name="Meyerdierks A."/>
            <person name="Storesund J.E."/>
            <person name="Kallscheuer N."/>
            <person name="Luecker S."/>
            <person name="Lage O.M."/>
            <person name="Pohl T."/>
            <person name="Merkel B.J."/>
            <person name="Hornburger P."/>
            <person name="Mueller R.-W."/>
            <person name="Bruemmer F."/>
            <person name="Labrenz M."/>
            <person name="Spormann A.M."/>
            <person name="Op Den Camp H."/>
            <person name="Overmann J."/>
            <person name="Amann R."/>
            <person name="Jetten M.S.M."/>
            <person name="Mascher T."/>
            <person name="Medema M.H."/>
            <person name="Devos D.P."/>
            <person name="Kaster A.-K."/>
            <person name="Ovreas L."/>
            <person name="Rohde M."/>
            <person name="Galperin M.Y."/>
            <person name="Jogler C."/>
        </authorList>
    </citation>
    <scope>NUCLEOTIDE SEQUENCE [LARGE SCALE GENOMIC DNA]</scope>
    <source>
        <strain evidence="4 5">CA13</strain>
    </source>
</reference>
<accession>A0A5C5Z1J7</accession>
<dbReference type="SUPFAM" id="SSF143968">
    <property type="entry name" value="UbiD C-terminal domain-like"/>
    <property type="match status" value="2"/>
</dbReference>
<evidence type="ECO:0000313" key="5">
    <source>
        <dbReference type="Proteomes" id="UP000315010"/>
    </source>
</evidence>
<dbReference type="RefSeq" id="WP_146395893.1">
    <property type="nucleotide sequence ID" value="NZ_SJPJ01000001.1"/>
</dbReference>
<dbReference type="Pfam" id="PF01977">
    <property type="entry name" value="UbiD"/>
    <property type="match status" value="1"/>
</dbReference>
<dbReference type="InterPro" id="IPR002830">
    <property type="entry name" value="UbiD"/>
</dbReference>
<feature type="domain" description="3-octaprenyl-4-hydroxybenzoate carboxy-lyase-like C-terminal" evidence="3">
    <location>
        <begin position="322"/>
        <end position="456"/>
    </location>
</feature>
<dbReference type="InterPro" id="IPR048304">
    <property type="entry name" value="UbiD_Rift_dom"/>
</dbReference>
<feature type="domain" description="3-octaprenyl-4-hydroxybenzoate carboxy-lyase-like Rift-related" evidence="1">
    <location>
        <begin position="122"/>
        <end position="316"/>
    </location>
</feature>
<feature type="domain" description="3-octaprenyl-4-hydroxybenzoate carboxy-lyase-like N-terminal" evidence="2">
    <location>
        <begin position="10"/>
        <end position="86"/>
    </location>
</feature>
<dbReference type="GO" id="GO:0005737">
    <property type="term" value="C:cytoplasm"/>
    <property type="evidence" value="ECO:0007669"/>
    <property type="project" value="TreeGrafter"/>
</dbReference>
<dbReference type="OrthoDB" id="9809841at2"/>
<dbReference type="EMBL" id="SJPJ01000001">
    <property type="protein sequence ID" value="TWT80691.1"/>
    <property type="molecule type" value="Genomic_DNA"/>
</dbReference>
<proteinExistence type="predicted"/>
<dbReference type="InterPro" id="IPR049383">
    <property type="entry name" value="UbiD-like_N"/>
</dbReference>
<dbReference type="PANTHER" id="PTHR30108">
    <property type="entry name" value="3-OCTAPRENYL-4-HYDROXYBENZOATE CARBOXY-LYASE-RELATED"/>
    <property type="match status" value="1"/>
</dbReference>